<sequence length="100" mass="10808">MLPPARVCQLDAANFHTGSVTRATTATATQGRFSRAAAVRVSPFWPSSPVEGPQKVVLSVVLPWESRPCGCHQQVRDAPELDTAAVCPPPHLQLQVKLRL</sequence>
<dbReference type="EMBL" id="JAWZYT010004120">
    <property type="protein sequence ID" value="KAK4295220.1"/>
    <property type="molecule type" value="Genomic_DNA"/>
</dbReference>
<name>A0AAE1TU04_9EUCA</name>
<keyword evidence="2" id="KW-1185">Reference proteome</keyword>
<dbReference type="Proteomes" id="UP001292094">
    <property type="component" value="Unassembled WGS sequence"/>
</dbReference>
<reference evidence="1" key="1">
    <citation type="submission" date="2023-11" db="EMBL/GenBank/DDBJ databases">
        <title>Genome assemblies of two species of porcelain crab, Petrolisthes cinctipes and Petrolisthes manimaculis (Anomura: Porcellanidae).</title>
        <authorList>
            <person name="Angst P."/>
        </authorList>
    </citation>
    <scope>NUCLEOTIDE SEQUENCE</scope>
    <source>
        <strain evidence="1">PB745_02</strain>
        <tissue evidence="1">Gill</tissue>
    </source>
</reference>
<dbReference type="AlphaFoldDB" id="A0AAE1TU04"/>
<protein>
    <submittedName>
        <fullName evidence="1">Uncharacterized protein</fullName>
    </submittedName>
</protein>
<accession>A0AAE1TU04</accession>
<evidence type="ECO:0000313" key="2">
    <source>
        <dbReference type="Proteomes" id="UP001292094"/>
    </source>
</evidence>
<gene>
    <name evidence="1" type="ORF">Pmani_032199</name>
</gene>
<comment type="caution">
    <text evidence="1">The sequence shown here is derived from an EMBL/GenBank/DDBJ whole genome shotgun (WGS) entry which is preliminary data.</text>
</comment>
<organism evidence="1 2">
    <name type="scientific">Petrolisthes manimaculis</name>
    <dbReference type="NCBI Taxonomy" id="1843537"/>
    <lineage>
        <taxon>Eukaryota</taxon>
        <taxon>Metazoa</taxon>
        <taxon>Ecdysozoa</taxon>
        <taxon>Arthropoda</taxon>
        <taxon>Crustacea</taxon>
        <taxon>Multicrustacea</taxon>
        <taxon>Malacostraca</taxon>
        <taxon>Eumalacostraca</taxon>
        <taxon>Eucarida</taxon>
        <taxon>Decapoda</taxon>
        <taxon>Pleocyemata</taxon>
        <taxon>Anomura</taxon>
        <taxon>Galatheoidea</taxon>
        <taxon>Porcellanidae</taxon>
        <taxon>Petrolisthes</taxon>
    </lineage>
</organism>
<proteinExistence type="predicted"/>
<evidence type="ECO:0000313" key="1">
    <source>
        <dbReference type="EMBL" id="KAK4295220.1"/>
    </source>
</evidence>